<sequence length="33" mass="3662">MRNPARAASSLFTWKPTPGSFLTLMRKQGRAPS</sequence>
<evidence type="ECO:0000313" key="1">
    <source>
        <dbReference type="EMBL" id="JAD37836.1"/>
    </source>
</evidence>
<dbReference type="EMBL" id="GBRH01260059">
    <property type="protein sequence ID" value="JAD37836.1"/>
    <property type="molecule type" value="Transcribed_RNA"/>
</dbReference>
<reference evidence="1" key="1">
    <citation type="submission" date="2014-09" db="EMBL/GenBank/DDBJ databases">
        <authorList>
            <person name="Magalhaes I.L.F."/>
            <person name="Oliveira U."/>
            <person name="Santos F.R."/>
            <person name="Vidigal T.H.D.A."/>
            <person name="Brescovit A.D."/>
            <person name="Santos A.J."/>
        </authorList>
    </citation>
    <scope>NUCLEOTIDE SEQUENCE</scope>
    <source>
        <tissue evidence="1">Shoot tissue taken approximately 20 cm above the soil surface</tissue>
    </source>
</reference>
<accession>A0A0A8ZG96</accession>
<organism evidence="1">
    <name type="scientific">Arundo donax</name>
    <name type="common">Giant reed</name>
    <name type="synonym">Donax arundinaceus</name>
    <dbReference type="NCBI Taxonomy" id="35708"/>
    <lineage>
        <taxon>Eukaryota</taxon>
        <taxon>Viridiplantae</taxon>
        <taxon>Streptophyta</taxon>
        <taxon>Embryophyta</taxon>
        <taxon>Tracheophyta</taxon>
        <taxon>Spermatophyta</taxon>
        <taxon>Magnoliopsida</taxon>
        <taxon>Liliopsida</taxon>
        <taxon>Poales</taxon>
        <taxon>Poaceae</taxon>
        <taxon>PACMAD clade</taxon>
        <taxon>Arundinoideae</taxon>
        <taxon>Arundineae</taxon>
        <taxon>Arundo</taxon>
    </lineage>
</organism>
<name>A0A0A8ZG96_ARUDO</name>
<reference evidence="1" key="2">
    <citation type="journal article" date="2015" name="Data Brief">
        <title>Shoot transcriptome of the giant reed, Arundo donax.</title>
        <authorList>
            <person name="Barrero R.A."/>
            <person name="Guerrero F.D."/>
            <person name="Moolhuijzen P."/>
            <person name="Goolsby J.A."/>
            <person name="Tidwell J."/>
            <person name="Bellgard S.E."/>
            <person name="Bellgard M.I."/>
        </authorList>
    </citation>
    <scope>NUCLEOTIDE SEQUENCE</scope>
    <source>
        <tissue evidence="1">Shoot tissue taken approximately 20 cm above the soil surface</tissue>
    </source>
</reference>
<dbReference type="AlphaFoldDB" id="A0A0A8ZG96"/>
<proteinExistence type="predicted"/>
<protein>
    <submittedName>
        <fullName evidence="1">Uncharacterized protein</fullName>
    </submittedName>
</protein>